<feature type="region of interest" description="Disordered" evidence="1">
    <location>
        <begin position="1"/>
        <end position="78"/>
    </location>
</feature>
<evidence type="ECO:0000313" key="3">
    <source>
        <dbReference type="Proteomes" id="UP000600026"/>
    </source>
</evidence>
<organism evidence="2 3">
    <name type="scientific">Streptomyces xanthophaeus</name>
    <dbReference type="NCBI Taxonomy" id="67385"/>
    <lineage>
        <taxon>Bacteria</taxon>
        <taxon>Bacillati</taxon>
        <taxon>Actinomycetota</taxon>
        <taxon>Actinomycetes</taxon>
        <taxon>Kitasatosporales</taxon>
        <taxon>Streptomycetaceae</taxon>
        <taxon>Streptomyces</taxon>
    </lineage>
</organism>
<comment type="caution">
    <text evidence="2">The sequence shown here is derived from an EMBL/GenBank/DDBJ whole genome shotgun (WGS) entry which is preliminary data.</text>
</comment>
<keyword evidence="3" id="KW-1185">Reference proteome</keyword>
<protein>
    <submittedName>
        <fullName evidence="2">Uncharacterized protein</fullName>
    </submittedName>
</protein>
<evidence type="ECO:0000256" key="1">
    <source>
        <dbReference type="SAM" id="MobiDB-lite"/>
    </source>
</evidence>
<name>A0A919H8R5_9ACTN</name>
<feature type="compositionally biased region" description="Low complexity" evidence="1">
    <location>
        <begin position="45"/>
        <end position="59"/>
    </location>
</feature>
<evidence type="ECO:0000313" key="2">
    <source>
        <dbReference type="EMBL" id="GHI90191.1"/>
    </source>
</evidence>
<sequence length="78" mass="8462">MRALGRCVSVKAVLDPRRNGGSTMAKNKNQKQPSKQQSRPAGQDPSKSSQETSSESLSPSPSPLDMAHKTKQKKFGHN</sequence>
<dbReference type="AlphaFoldDB" id="A0A919H8R5"/>
<reference evidence="2" key="1">
    <citation type="submission" date="2020-09" db="EMBL/GenBank/DDBJ databases">
        <title>Whole genome shotgun sequence of Streptomyces xanthophaeus NBRC 12829.</title>
        <authorList>
            <person name="Komaki H."/>
            <person name="Tamura T."/>
        </authorList>
    </citation>
    <scope>NUCLEOTIDE SEQUENCE</scope>
    <source>
        <strain evidence="2">NBRC 12829</strain>
    </source>
</reference>
<dbReference type="Proteomes" id="UP000600026">
    <property type="component" value="Unassembled WGS sequence"/>
</dbReference>
<feature type="compositionally biased region" description="Low complexity" evidence="1">
    <location>
        <begin position="26"/>
        <end position="38"/>
    </location>
</feature>
<dbReference type="EMBL" id="BNEE01000006">
    <property type="protein sequence ID" value="GHI90191.1"/>
    <property type="molecule type" value="Genomic_DNA"/>
</dbReference>
<accession>A0A919H8R5</accession>
<feature type="compositionally biased region" description="Basic residues" evidence="1">
    <location>
        <begin position="69"/>
        <end position="78"/>
    </location>
</feature>
<gene>
    <name evidence="2" type="ORF">Sxan_75550</name>
</gene>
<proteinExistence type="predicted"/>